<evidence type="ECO:0000313" key="2">
    <source>
        <dbReference type="EMBL" id="TQJ10243.1"/>
    </source>
</evidence>
<dbReference type="AlphaFoldDB" id="A0A542E4G1"/>
<dbReference type="Pfam" id="PF13466">
    <property type="entry name" value="STAS_2"/>
    <property type="match status" value="1"/>
</dbReference>
<dbReference type="PANTHER" id="PTHR35849">
    <property type="entry name" value="BLR2341 PROTEIN"/>
    <property type="match status" value="1"/>
</dbReference>
<evidence type="ECO:0000259" key="1">
    <source>
        <dbReference type="PROSITE" id="PS50801"/>
    </source>
</evidence>
<proteinExistence type="predicted"/>
<accession>A0A542E4G1</accession>
<protein>
    <submittedName>
        <fullName evidence="2">Anti-sigma B factor antagonist</fullName>
    </submittedName>
</protein>
<evidence type="ECO:0000313" key="3">
    <source>
        <dbReference type="Proteomes" id="UP000317893"/>
    </source>
</evidence>
<dbReference type="PANTHER" id="PTHR35849:SF2">
    <property type="entry name" value="BLR2341 PROTEIN"/>
    <property type="match status" value="1"/>
</dbReference>
<dbReference type="InterPro" id="IPR036513">
    <property type="entry name" value="STAS_dom_sf"/>
</dbReference>
<dbReference type="InterPro" id="IPR052746">
    <property type="entry name" value="MlaB_ABC_Transporter"/>
</dbReference>
<sequence length="98" mass="10156">MTGGGSATVGVDAELTIAYAAETVTRLTAALDTAPESLRFDLRAVTELDTAGLQVLIWVAREADGRGVRLTVEPSDEAGRVLASVGLDATRLGSVDVR</sequence>
<dbReference type="InterPro" id="IPR002645">
    <property type="entry name" value="STAS_dom"/>
</dbReference>
<dbReference type="CDD" id="cd07043">
    <property type="entry name" value="STAS_anti-anti-sigma_factors"/>
    <property type="match status" value="1"/>
</dbReference>
<keyword evidence="3" id="KW-1185">Reference proteome</keyword>
<dbReference type="Proteomes" id="UP000317893">
    <property type="component" value="Unassembled WGS sequence"/>
</dbReference>
<comment type="caution">
    <text evidence="2">The sequence shown here is derived from an EMBL/GenBank/DDBJ whole genome shotgun (WGS) entry which is preliminary data.</text>
</comment>
<dbReference type="EMBL" id="VFMN01000001">
    <property type="protein sequence ID" value="TQJ10243.1"/>
    <property type="molecule type" value="Genomic_DNA"/>
</dbReference>
<feature type="domain" description="STAS" evidence="1">
    <location>
        <begin position="1"/>
        <end position="98"/>
    </location>
</feature>
<organism evidence="2 3">
    <name type="scientific">Lapillicoccus jejuensis</name>
    <dbReference type="NCBI Taxonomy" id="402171"/>
    <lineage>
        <taxon>Bacteria</taxon>
        <taxon>Bacillati</taxon>
        <taxon>Actinomycetota</taxon>
        <taxon>Actinomycetes</taxon>
        <taxon>Micrococcales</taxon>
        <taxon>Intrasporangiaceae</taxon>
        <taxon>Lapillicoccus</taxon>
    </lineage>
</organism>
<dbReference type="PROSITE" id="PS50801">
    <property type="entry name" value="STAS"/>
    <property type="match status" value="1"/>
</dbReference>
<name>A0A542E4G1_9MICO</name>
<reference evidence="2 3" key="1">
    <citation type="submission" date="2019-06" db="EMBL/GenBank/DDBJ databases">
        <title>Sequencing the genomes of 1000 actinobacteria strains.</title>
        <authorList>
            <person name="Klenk H.-P."/>
        </authorList>
    </citation>
    <scope>NUCLEOTIDE SEQUENCE [LARGE SCALE GENOMIC DNA]</scope>
    <source>
        <strain evidence="2 3">DSM 18607</strain>
    </source>
</reference>
<dbReference type="RefSeq" id="WP_170185713.1">
    <property type="nucleotide sequence ID" value="NZ_BAAAPR010000015.1"/>
</dbReference>
<gene>
    <name evidence="2" type="ORF">FB458_3363</name>
</gene>
<dbReference type="InterPro" id="IPR058548">
    <property type="entry name" value="MlaB-like_STAS"/>
</dbReference>
<dbReference type="Gene3D" id="3.30.750.24">
    <property type="entry name" value="STAS domain"/>
    <property type="match status" value="1"/>
</dbReference>
<dbReference type="SUPFAM" id="SSF52091">
    <property type="entry name" value="SpoIIaa-like"/>
    <property type="match status" value="1"/>
</dbReference>